<dbReference type="InterPro" id="IPR023393">
    <property type="entry name" value="START-like_dom_sf"/>
</dbReference>
<keyword evidence="5" id="KW-0106">Calcium</keyword>
<dbReference type="InterPro" id="IPR055261">
    <property type="entry name" value="PI_transfer_N"/>
</dbReference>
<dbReference type="GO" id="GO:0035091">
    <property type="term" value="F:phosphatidylinositol binding"/>
    <property type="evidence" value="ECO:0007669"/>
    <property type="project" value="TreeGrafter"/>
</dbReference>
<feature type="compositionally biased region" description="Pro residues" evidence="6">
    <location>
        <begin position="800"/>
        <end position="811"/>
    </location>
</feature>
<dbReference type="InterPro" id="IPR023214">
    <property type="entry name" value="HAD_sf"/>
</dbReference>
<feature type="compositionally biased region" description="Polar residues" evidence="6">
    <location>
        <begin position="262"/>
        <end position="280"/>
    </location>
</feature>
<evidence type="ECO:0000259" key="7">
    <source>
        <dbReference type="PROSITE" id="PS51043"/>
    </source>
</evidence>
<dbReference type="GO" id="GO:0046872">
    <property type="term" value="F:metal ion binding"/>
    <property type="evidence" value="ECO:0007669"/>
    <property type="project" value="InterPro"/>
</dbReference>
<dbReference type="PANTHER" id="PTHR10658">
    <property type="entry name" value="PHOSPHATIDYLINOSITOL TRANSFER PROTEIN"/>
    <property type="match status" value="1"/>
</dbReference>
<dbReference type="Gene3D" id="3.30.530.20">
    <property type="match status" value="1"/>
</dbReference>
<dbReference type="InterPro" id="IPR036412">
    <property type="entry name" value="HAD-like_sf"/>
</dbReference>
<dbReference type="GO" id="GO:0008525">
    <property type="term" value="F:phosphatidylcholine transporter activity"/>
    <property type="evidence" value="ECO:0007669"/>
    <property type="project" value="TreeGrafter"/>
</dbReference>
<dbReference type="SUPFAM" id="SSF55961">
    <property type="entry name" value="Bet v1-like"/>
    <property type="match status" value="1"/>
</dbReference>
<evidence type="ECO:0000256" key="2">
    <source>
        <dbReference type="ARBA" id="ARBA00010316"/>
    </source>
</evidence>
<dbReference type="SMART" id="SM00775">
    <property type="entry name" value="LNS2"/>
    <property type="match status" value="1"/>
</dbReference>
<keyword evidence="4" id="KW-0597">Phosphoprotein</keyword>
<keyword evidence="9" id="KW-1185">Reference proteome</keyword>
<dbReference type="InterPro" id="IPR031315">
    <property type="entry name" value="LNS2/PITP"/>
</dbReference>
<organism evidence="8 9">
    <name type="scientific">Tigriopus californicus</name>
    <name type="common">Marine copepod</name>
    <dbReference type="NCBI Taxonomy" id="6832"/>
    <lineage>
        <taxon>Eukaryota</taxon>
        <taxon>Metazoa</taxon>
        <taxon>Ecdysozoa</taxon>
        <taxon>Arthropoda</taxon>
        <taxon>Crustacea</taxon>
        <taxon>Multicrustacea</taxon>
        <taxon>Hexanauplia</taxon>
        <taxon>Copepoda</taxon>
        <taxon>Harpacticoida</taxon>
        <taxon>Harpacticidae</taxon>
        <taxon>Tigriopus</taxon>
    </lineage>
</organism>
<proteinExistence type="inferred from homology"/>
<dbReference type="GO" id="GO:0008526">
    <property type="term" value="F:phosphatidylinositol transfer activity"/>
    <property type="evidence" value="ECO:0007669"/>
    <property type="project" value="TreeGrafter"/>
</dbReference>
<dbReference type="PRINTS" id="PR00391">
    <property type="entry name" value="PITRANSFER"/>
</dbReference>
<dbReference type="OMA" id="EKVDIHM"/>
<name>A0A553NFU9_TIGCA</name>
<dbReference type="Pfam" id="PF02862">
    <property type="entry name" value="DDHD"/>
    <property type="match status" value="2"/>
</dbReference>
<protein>
    <recommendedName>
        <fullName evidence="7">DDHD domain-containing protein</fullName>
    </recommendedName>
</protein>
<dbReference type="InterPro" id="IPR004177">
    <property type="entry name" value="DDHD_dom"/>
</dbReference>
<feature type="region of interest" description="Disordered" evidence="6">
    <location>
        <begin position="783"/>
        <end position="812"/>
    </location>
</feature>
<evidence type="ECO:0000313" key="8">
    <source>
        <dbReference type="EMBL" id="TRY64334.1"/>
    </source>
</evidence>
<dbReference type="Pfam" id="PF02121">
    <property type="entry name" value="IP_trans"/>
    <property type="match status" value="1"/>
</dbReference>
<feature type="region of interest" description="Disordered" evidence="6">
    <location>
        <begin position="365"/>
        <end position="391"/>
    </location>
</feature>
<feature type="region of interest" description="Disordered" evidence="6">
    <location>
        <begin position="250"/>
        <end position="280"/>
    </location>
</feature>
<reference evidence="8 9" key="1">
    <citation type="journal article" date="2018" name="Nat. Ecol. Evol.">
        <title>Genomic signatures of mitonuclear coevolution across populations of Tigriopus californicus.</title>
        <authorList>
            <person name="Barreto F.S."/>
            <person name="Watson E.T."/>
            <person name="Lima T.G."/>
            <person name="Willett C.S."/>
            <person name="Edmands S."/>
            <person name="Li W."/>
            <person name="Burton R.S."/>
        </authorList>
    </citation>
    <scope>NUCLEOTIDE SEQUENCE [LARGE SCALE GENOMIC DNA]</scope>
    <source>
        <strain evidence="8 9">San Diego</strain>
    </source>
</reference>
<evidence type="ECO:0000256" key="1">
    <source>
        <dbReference type="ARBA" id="ARBA00004184"/>
    </source>
</evidence>
<dbReference type="STRING" id="6832.A0A553NFU9"/>
<evidence type="ECO:0000256" key="4">
    <source>
        <dbReference type="ARBA" id="ARBA00022553"/>
    </source>
</evidence>
<dbReference type="GO" id="GO:0012505">
    <property type="term" value="C:endomembrane system"/>
    <property type="evidence" value="ECO:0007669"/>
    <property type="project" value="UniProtKB-SubCell"/>
</dbReference>
<evidence type="ECO:0000256" key="6">
    <source>
        <dbReference type="SAM" id="MobiDB-lite"/>
    </source>
</evidence>
<evidence type="ECO:0000256" key="3">
    <source>
        <dbReference type="ARBA" id="ARBA00022481"/>
    </source>
</evidence>
<dbReference type="SMART" id="SM01127">
    <property type="entry name" value="DDHD"/>
    <property type="match status" value="1"/>
</dbReference>
<gene>
    <name evidence="8" type="ORF">TCAL_06276</name>
</gene>
<dbReference type="Pfam" id="PF24694">
    <property type="entry name" value="LNS2_PITM1-3"/>
    <property type="match status" value="1"/>
</dbReference>
<dbReference type="FunFam" id="3.30.530.20:FF:000028">
    <property type="entry name" value="Phosphatidylinositol transfer protein 5"/>
    <property type="match status" value="1"/>
</dbReference>
<evidence type="ECO:0000313" key="9">
    <source>
        <dbReference type="Proteomes" id="UP000318571"/>
    </source>
</evidence>
<feature type="compositionally biased region" description="Low complexity" evidence="6">
    <location>
        <begin position="783"/>
        <end position="799"/>
    </location>
</feature>
<feature type="domain" description="DDHD" evidence="7">
    <location>
        <begin position="746"/>
        <end position="973"/>
    </location>
</feature>
<evidence type="ECO:0000256" key="5">
    <source>
        <dbReference type="ARBA" id="ARBA00022837"/>
    </source>
</evidence>
<keyword evidence="3" id="KW-0488">Methylation</keyword>
<dbReference type="EMBL" id="VCGU01000458">
    <property type="protein sequence ID" value="TRY64334.1"/>
    <property type="molecule type" value="Genomic_DNA"/>
</dbReference>
<dbReference type="GO" id="GO:0071944">
    <property type="term" value="C:cell periphery"/>
    <property type="evidence" value="ECO:0007669"/>
    <property type="project" value="UniProtKB-ARBA"/>
</dbReference>
<dbReference type="PANTHER" id="PTHR10658:SF81">
    <property type="entry name" value="PROTEIN RETINAL DEGENERATION B"/>
    <property type="match status" value="1"/>
</dbReference>
<comment type="caution">
    <text evidence="8">The sequence shown here is derived from an EMBL/GenBank/DDBJ whole genome shotgun (WGS) entry which is preliminary data.</text>
</comment>
<dbReference type="PROSITE" id="PS51043">
    <property type="entry name" value="DDHD"/>
    <property type="match status" value="1"/>
</dbReference>
<feature type="region of interest" description="Disordered" evidence="6">
    <location>
        <begin position="712"/>
        <end position="741"/>
    </location>
</feature>
<dbReference type="Gene3D" id="3.40.50.1000">
    <property type="entry name" value="HAD superfamily/HAD-like"/>
    <property type="match status" value="1"/>
</dbReference>
<comment type="similarity">
    <text evidence="2">Belongs to the PtdIns transfer protein family. PI transfer class IIA subfamily.</text>
</comment>
<accession>A0A553NFU9</accession>
<feature type="compositionally biased region" description="Polar residues" evidence="6">
    <location>
        <begin position="726"/>
        <end position="736"/>
    </location>
</feature>
<dbReference type="InterPro" id="IPR001666">
    <property type="entry name" value="PI_transfer"/>
</dbReference>
<dbReference type="GO" id="GO:0005737">
    <property type="term" value="C:cytoplasm"/>
    <property type="evidence" value="ECO:0007669"/>
    <property type="project" value="TreeGrafter"/>
</dbReference>
<dbReference type="FunFam" id="3.40.50.1000:FF:000173">
    <property type="entry name" value="Membrane-associated phosphatidylinositol transfer protein 2"/>
    <property type="match status" value="1"/>
</dbReference>
<dbReference type="Proteomes" id="UP000318571">
    <property type="component" value="Chromosome 10"/>
</dbReference>
<comment type="subcellular location">
    <subcellularLocation>
        <location evidence="1">Endomembrane system</location>
        <topology evidence="1">Peripheral membrane protein</topology>
    </subcellularLocation>
</comment>
<dbReference type="SUPFAM" id="SSF56784">
    <property type="entry name" value="HAD-like"/>
    <property type="match status" value="1"/>
</dbReference>
<dbReference type="GO" id="GO:0031210">
    <property type="term" value="F:phosphatidylcholine binding"/>
    <property type="evidence" value="ECO:0007669"/>
    <property type="project" value="TreeGrafter"/>
</dbReference>
<sequence length="1380" mass="151981">MIAKKSREESKGTESGVEIMVNEPYTDGPGGSGQYTHKIYHVGSHLPGWFKSLLPKSALTVEEQAWNAYPYTKTKFTCPFVEKFSLEIETYYTPDGGHLENVFNLTDSEKRNRVVDLIDVVKDQDGTEFEDPVAEDPTVYVSEKTLRGPLSEDWIEEYWSECKGKVQPTETGKSIMCAYKLCKVEFRYWGMQSKIERFIHDVALRKTMLKAHLQAWTWQDEWFGLTMEDIRTIEKETAELLKRTMRGELEEGEEHLEEDANKSASNPNGSNNFSSESANNPGMAATFSSIEYSEKDVLNIIPKGTEMMPRRSICLSEEDQSKVSAALAPSNSLHATLAPTLSRSKSMNAPPTNASAMSVISAVSKPGRGVMSQPEGEGESESPGVDSDREDDEFFDCRENLDDTSSLAKWSSMELSPFYENQLDQSAATSRHLHQTTLSQLDPNGSQHHVTFRRVQSMRETTPSSSFDGKYANRPAIDVADFGSGGLLGSGEPCSTTVLILVAHGGSVLDLSLDTSVRKSDVTTFRGAFESIMRAHYPGLVGHVVIKCVPCPGICTEALAILSSLSPYSFDVNPVSDTSFGVSHDHLPVGTIPLFATASSPEYSGHLAKFVLECNRVYHDFLQSEEGAGFCGQVCLVGDSIGAILSYDALCGSSVKRASSDGSINEETAYVNHMELGSGRPMTGLSNPMTSIECIITIVTILTILASASQPSGGSRLSAPPHTPSRKSSNPQQTESLGLEGMGPRLDFDVSDFFAFGSPLGILLAYRKIQQAAFDANTAYQHQHLLQQQQSRSSSRHSSLPPPSIPPPIPRPAVHQMYNLFHPSDPLACRVEPLLSARFSRVPPVNVPRYQKYPMGDGQSLSLIEFIQLNPGLFSNSETNSRPNTPGRHHHGSAGLSRRVSEESILSGIFDTQQIHTINVLKPKWWGSRRIDFALYCPEGLANFPTNSLPHLFHSSYWESVDVISFILRQLVRGDASLSSLQWGSQQTVASDLKIFTPNQPREKWNKKRTSVKIRNGAPNHRANDVIVKEGSPQTMTARFSYGPLDMAALTGEKVDVHIMKEPPAGDWIYVSTELTDKSGRVTLTLPRAHMMGYGIYPIRMLVRGDHTMMHMYLAVVPPKTETVVFSIDGSFAASVSVTGKDPKVKPGAVDIVRHWQELGYVIVYVTGRPDMQLQRVVSWLAQHNFPHGLVSFADGFTTDPLRHKAEFLKGLVHDQDIVIHCAYGSTKDIGVYSSLGMKADQIYIEGKASKKLHGQATFLTDGYADHLAKLTAHGGSRPAQGNARMVIHKTSFGLPGQNVGLVRRRTMRANAKRTTSYPLNNNAPPGQAQEETSRLFLKPVNFPGSRQRDEPGQISCLESNSGDGRCLESTNSVIKFHEN</sequence>
<dbReference type="Pfam" id="PF24695">
    <property type="entry name" value="PITM1-3"/>
    <property type="match status" value="1"/>
</dbReference>
<feature type="compositionally biased region" description="Polar residues" evidence="6">
    <location>
        <begin position="875"/>
        <end position="884"/>
    </location>
</feature>
<feature type="region of interest" description="Disordered" evidence="6">
    <location>
        <begin position="875"/>
        <end position="898"/>
    </location>
</feature>